<dbReference type="InterPro" id="IPR029063">
    <property type="entry name" value="SAM-dependent_MTases_sf"/>
</dbReference>
<dbReference type="SUPFAM" id="SSF53335">
    <property type="entry name" value="S-adenosyl-L-methionine-dependent methyltransferases"/>
    <property type="match status" value="1"/>
</dbReference>
<comment type="similarity">
    <text evidence="1">Belongs to the methyltransferase superfamily. RsmJ family.</text>
</comment>
<dbReference type="EC" id="2.1.1.242" evidence="1"/>
<keyword evidence="1" id="KW-0698">rRNA processing</keyword>
<protein>
    <recommendedName>
        <fullName evidence="1">Ribosomal RNA small subunit methyltransferase J</fullName>
        <ecNumber evidence="1">2.1.1.242</ecNumber>
    </recommendedName>
    <alternativeName>
        <fullName evidence="1">16S rRNA m2G1516 methyltransferase</fullName>
    </alternativeName>
    <alternativeName>
        <fullName evidence="1">rRNA (guanine-N(2)-)-methyltransferase</fullName>
    </alternativeName>
</protein>
<keyword evidence="1 2" id="KW-0808">Transferase</keyword>
<proteinExistence type="inferred from homology"/>
<feature type="binding site" evidence="1">
    <location>
        <position position="180"/>
    </location>
    <ligand>
        <name>S-adenosyl-L-methionine</name>
        <dbReference type="ChEBI" id="CHEBI:59789"/>
    </ligand>
</feature>
<keyword evidence="3" id="KW-1185">Reference proteome</keyword>
<evidence type="ECO:0000256" key="1">
    <source>
        <dbReference type="HAMAP-Rule" id="MF_01523"/>
    </source>
</evidence>
<keyword evidence="1" id="KW-0963">Cytoplasm</keyword>
<comment type="function">
    <text evidence="1">Specifically methylates the guanosine in position 1516 of 16S rRNA.</text>
</comment>
<reference evidence="3" key="1">
    <citation type="submission" date="2016-10" db="EMBL/GenBank/DDBJ databases">
        <authorList>
            <person name="Varghese N."/>
            <person name="Submissions S."/>
        </authorList>
    </citation>
    <scope>NUCLEOTIDE SEQUENCE [LARGE SCALE GENOMIC DNA]</scope>
    <source>
        <strain evidence="3">DSM 23439</strain>
    </source>
</reference>
<feature type="binding site" evidence="1">
    <location>
        <begin position="107"/>
        <end position="108"/>
    </location>
    <ligand>
        <name>S-adenosyl-L-methionine</name>
        <dbReference type="ChEBI" id="CHEBI:59789"/>
    </ligand>
</feature>
<dbReference type="Proteomes" id="UP000199046">
    <property type="component" value="Unassembled WGS sequence"/>
</dbReference>
<feature type="binding site" evidence="1">
    <location>
        <begin position="123"/>
        <end position="124"/>
    </location>
    <ligand>
        <name>S-adenosyl-L-methionine</name>
        <dbReference type="ChEBI" id="CHEBI:59789"/>
    </ligand>
</feature>
<dbReference type="Gene3D" id="3.40.50.150">
    <property type="entry name" value="Vaccinia Virus protein VP39"/>
    <property type="match status" value="1"/>
</dbReference>
<keyword evidence="1" id="KW-0949">S-adenosyl-L-methionine</keyword>
<dbReference type="InterPro" id="IPR007536">
    <property type="entry name" value="16SrRNA_methylTrfase_J"/>
</dbReference>
<name>A0A1I1KJ34_9GAMM</name>
<dbReference type="GO" id="GO:0005737">
    <property type="term" value="C:cytoplasm"/>
    <property type="evidence" value="ECO:0007669"/>
    <property type="project" value="UniProtKB-SubCell"/>
</dbReference>
<organism evidence="2 3">
    <name type="scientific">Kushneria avicenniae</name>
    <dbReference type="NCBI Taxonomy" id="402385"/>
    <lineage>
        <taxon>Bacteria</taxon>
        <taxon>Pseudomonadati</taxon>
        <taxon>Pseudomonadota</taxon>
        <taxon>Gammaproteobacteria</taxon>
        <taxon>Oceanospirillales</taxon>
        <taxon>Halomonadaceae</taxon>
        <taxon>Kushneria</taxon>
    </lineage>
</organism>
<keyword evidence="1 2" id="KW-0489">Methyltransferase</keyword>
<comment type="caution">
    <text evidence="1">Lacks conserved residue(s) required for the propagation of feature annotation.</text>
</comment>
<accession>A0A1I1KJ34</accession>
<gene>
    <name evidence="1" type="primary">rsmJ</name>
    <name evidence="2" type="ORF">SAMN05421848_2007</name>
</gene>
<dbReference type="OrthoDB" id="3191794at2"/>
<dbReference type="Pfam" id="PF04445">
    <property type="entry name" value="SAM_MT"/>
    <property type="match status" value="1"/>
</dbReference>
<dbReference type="AlphaFoldDB" id="A0A1I1KJ34"/>
<dbReference type="GO" id="GO:0008990">
    <property type="term" value="F:rRNA (guanine-N2-)-methyltransferase activity"/>
    <property type="evidence" value="ECO:0007669"/>
    <property type="project" value="UniProtKB-UniRule"/>
</dbReference>
<dbReference type="STRING" id="402385.SAMN05421848_2007"/>
<evidence type="ECO:0000313" key="3">
    <source>
        <dbReference type="Proteomes" id="UP000199046"/>
    </source>
</evidence>
<dbReference type="PANTHER" id="PTHR36112">
    <property type="entry name" value="RIBOSOMAL RNA SMALL SUBUNIT METHYLTRANSFERASE J"/>
    <property type="match status" value="1"/>
</dbReference>
<sequence>MTGTDADTQPVVVGDDAPSRALAQRLGLALVQTPGSHALWLHYGEQGLELGGDRQRFGAPIRADLVSGGVAHRRQFGGGRGQLIARACGMKQGVSPDIIDATAGLGRDSAVLASLGARVLMIERHPVVAALLFDALMRAGEVGELASLTQRLHFAEGDSSQTLSALVAVSGITPQVIHLDPMYPHQDKSALVKKEMRIFRHLVGDDADAAQLLDQALDVATHRVVVKRPKGAPPIDGPAPSHEIVSRNSRYDLYVHRSLKPSR</sequence>
<comment type="catalytic activity">
    <reaction evidence="1">
        <text>guanosine(1516) in 16S rRNA + S-adenosyl-L-methionine = N(2)-methylguanosine(1516) in 16S rRNA + S-adenosyl-L-homocysteine + H(+)</text>
        <dbReference type="Rhea" id="RHEA:43220"/>
        <dbReference type="Rhea" id="RHEA-COMP:10412"/>
        <dbReference type="Rhea" id="RHEA-COMP:10413"/>
        <dbReference type="ChEBI" id="CHEBI:15378"/>
        <dbReference type="ChEBI" id="CHEBI:57856"/>
        <dbReference type="ChEBI" id="CHEBI:59789"/>
        <dbReference type="ChEBI" id="CHEBI:74269"/>
        <dbReference type="ChEBI" id="CHEBI:74481"/>
        <dbReference type="EC" id="2.1.1.242"/>
    </reaction>
</comment>
<dbReference type="EMBL" id="FOLY01000004">
    <property type="protein sequence ID" value="SFC60671.1"/>
    <property type="molecule type" value="Genomic_DNA"/>
</dbReference>
<dbReference type="RefSeq" id="WP_090133545.1">
    <property type="nucleotide sequence ID" value="NZ_FOLY01000004.1"/>
</dbReference>
<comment type="subcellular location">
    <subcellularLocation>
        <location evidence="1">Cytoplasm</location>
    </subcellularLocation>
</comment>
<dbReference type="HAMAP" id="MF_01523">
    <property type="entry name" value="16SrRNA_methyltr_J"/>
    <property type="match status" value="1"/>
</dbReference>
<evidence type="ECO:0000313" key="2">
    <source>
        <dbReference type="EMBL" id="SFC60671.1"/>
    </source>
</evidence>
<dbReference type="PANTHER" id="PTHR36112:SF1">
    <property type="entry name" value="RIBOSOMAL RNA SMALL SUBUNIT METHYLTRANSFERASE J"/>
    <property type="match status" value="1"/>
</dbReference>